<keyword evidence="4" id="KW-1185">Reference proteome</keyword>
<dbReference type="EMBL" id="VJVV01000003">
    <property type="protein sequence ID" value="TRO82744.1"/>
    <property type="molecule type" value="Genomic_DNA"/>
</dbReference>
<proteinExistence type="predicted"/>
<dbReference type="SUPFAM" id="SSF53756">
    <property type="entry name" value="UDP-Glycosyltransferase/glycogen phosphorylase"/>
    <property type="match status" value="1"/>
</dbReference>
<dbReference type="RefSeq" id="WP_092057007.1">
    <property type="nucleotide sequence ID" value="NZ_FOJJ01000023.1"/>
</dbReference>
<dbReference type="AlphaFoldDB" id="A0A550JHS8"/>
<evidence type="ECO:0000313" key="4">
    <source>
        <dbReference type="Proteomes" id="UP000317155"/>
    </source>
</evidence>
<dbReference type="Pfam" id="PF00534">
    <property type="entry name" value="Glycos_transf_1"/>
    <property type="match status" value="1"/>
</dbReference>
<evidence type="ECO:0000313" key="3">
    <source>
        <dbReference type="EMBL" id="TRO82744.1"/>
    </source>
</evidence>
<feature type="domain" description="Glycosyltransferase subfamily 4-like N-terminal" evidence="2">
    <location>
        <begin position="48"/>
        <end position="173"/>
    </location>
</feature>
<dbReference type="InterPro" id="IPR001296">
    <property type="entry name" value="Glyco_trans_1"/>
</dbReference>
<dbReference type="PANTHER" id="PTHR12526">
    <property type="entry name" value="GLYCOSYLTRANSFERASE"/>
    <property type="match status" value="1"/>
</dbReference>
<reference evidence="3 4" key="1">
    <citation type="submission" date="2019-07" db="EMBL/GenBank/DDBJ databases">
        <title>Insights of Desulfuromonas acetexigens electromicrobiology.</title>
        <authorList>
            <person name="Katuri K."/>
            <person name="Sapireddy V."/>
            <person name="Shaw D.R."/>
            <person name="Saikaly P."/>
        </authorList>
    </citation>
    <scope>NUCLEOTIDE SEQUENCE [LARGE SCALE GENOMIC DNA]</scope>
    <source>
        <strain evidence="3 4">2873</strain>
    </source>
</reference>
<gene>
    <name evidence="3" type="ORF">FL622_06080</name>
</gene>
<evidence type="ECO:0000259" key="2">
    <source>
        <dbReference type="Pfam" id="PF13439"/>
    </source>
</evidence>
<dbReference type="Proteomes" id="UP000317155">
    <property type="component" value="Unassembled WGS sequence"/>
</dbReference>
<protein>
    <submittedName>
        <fullName evidence="3">Glycosyltransferase</fullName>
    </submittedName>
</protein>
<dbReference type="GO" id="GO:0016757">
    <property type="term" value="F:glycosyltransferase activity"/>
    <property type="evidence" value="ECO:0007669"/>
    <property type="project" value="UniProtKB-ARBA"/>
</dbReference>
<organism evidence="3 4">
    <name type="scientific">Trichloromonas acetexigens</name>
    <dbReference type="NCBI Taxonomy" id="38815"/>
    <lineage>
        <taxon>Bacteria</taxon>
        <taxon>Pseudomonadati</taxon>
        <taxon>Thermodesulfobacteriota</taxon>
        <taxon>Desulfuromonadia</taxon>
        <taxon>Desulfuromonadales</taxon>
        <taxon>Trichloromonadaceae</taxon>
        <taxon>Trichloromonas</taxon>
    </lineage>
</organism>
<dbReference type="InterPro" id="IPR028098">
    <property type="entry name" value="Glyco_trans_4-like_N"/>
</dbReference>
<dbReference type="OrthoDB" id="5405057at2"/>
<sequence>MINVLHLIHKYRGDYPLLNQQVNLDPARFRTVVCYLSGEDDGRNSLPAAGIKTLYLGFKPKSLRLHNLSLLWRLKRLMDKNDIHVVNCQQHRTTPLGVIAAGMAGNKPAVVSTLHGLGTASSIRRKLLNWFLYRSLHRVIAISRGVSEDIRRSNWGVSADKVVTVQNGLNYDRFLVPLAREEARRQLLPEMSDGFWFGTVGRLSPVKNHTTMLHAFQRVTHELPNSFLLVVGDGELREELAAQCESLGIARHVRFLGWRQDIPKVLKSLDAFLLPSLREGLPLALLEAMACGLPVVASAVGGIPEVVEDEDFAQLVDPDDSRGMAEAMLRLARLSNRELHMRGEAGRRRALTTFSAERMIAGYEQVYQEAYEDWLRRNPGTTR</sequence>
<accession>A0A550JHS8</accession>
<feature type="domain" description="Glycosyl transferase family 1" evidence="1">
    <location>
        <begin position="192"/>
        <end position="347"/>
    </location>
</feature>
<name>A0A550JHS8_9BACT</name>
<keyword evidence="3" id="KW-0808">Transferase</keyword>
<evidence type="ECO:0000259" key="1">
    <source>
        <dbReference type="Pfam" id="PF00534"/>
    </source>
</evidence>
<comment type="caution">
    <text evidence="3">The sequence shown here is derived from an EMBL/GenBank/DDBJ whole genome shotgun (WGS) entry which is preliminary data.</text>
</comment>
<dbReference type="PANTHER" id="PTHR12526:SF630">
    <property type="entry name" value="GLYCOSYLTRANSFERASE"/>
    <property type="match status" value="1"/>
</dbReference>
<dbReference type="Gene3D" id="3.40.50.2000">
    <property type="entry name" value="Glycogen Phosphorylase B"/>
    <property type="match status" value="2"/>
</dbReference>
<dbReference type="Pfam" id="PF13439">
    <property type="entry name" value="Glyco_transf_4"/>
    <property type="match status" value="1"/>
</dbReference>